<sequence length="188" mass="21933">MSFSKKKKKFLCNGNWRFLVVCCVTYFLFYTQLTLIQNEVQPTFLTIEITSTKRQKLITYLVDGTGFYLRVDTQQAVNQSLRVRPFLIERKNLTANEQYFIDFLTTGRKTYPGRVENYIRYTVIRLGLSPLVHVDPLIPEFSPVIYDVLSSFEYPISIPPCRKNLNVNQTIVILVNSAPDNFERTKII</sequence>
<comment type="caution">
    <text evidence="1">The sequence shown here is derived from an EMBL/GenBank/DDBJ whole genome shotgun (WGS) entry which is preliminary data.</text>
</comment>
<proteinExistence type="predicted"/>
<dbReference type="EMBL" id="CAKKLH010000285">
    <property type="protein sequence ID" value="CAH0108561.1"/>
    <property type="molecule type" value="Genomic_DNA"/>
</dbReference>
<accession>A0A8J2RUB0</accession>
<evidence type="ECO:0000313" key="1">
    <source>
        <dbReference type="EMBL" id="CAH0108561.1"/>
    </source>
</evidence>
<organism evidence="1 2">
    <name type="scientific">Daphnia galeata</name>
    <dbReference type="NCBI Taxonomy" id="27404"/>
    <lineage>
        <taxon>Eukaryota</taxon>
        <taxon>Metazoa</taxon>
        <taxon>Ecdysozoa</taxon>
        <taxon>Arthropoda</taxon>
        <taxon>Crustacea</taxon>
        <taxon>Branchiopoda</taxon>
        <taxon>Diplostraca</taxon>
        <taxon>Cladocera</taxon>
        <taxon>Anomopoda</taxon>
        <taxon>Daphniidae</taxon>
        <taxon>Daphnia</taxon>
    </lineage>
</organism>
<dbReference type="AlphaFoldDB" id="A0A8J2RUB0"/>
<reference evidence="1" key="1">
    <citation type="submission" date="2021-11" db="EMBL/GenBank/DDBJ databases">
        <authorList>
            <person name="Schell T."/>
        </authorList>
    </citation>
    <scope>NUCLEOTIDE SEQUENCE</scope>
    <source>
        <strain evidence="1">M5</strain>
    </source>
</reference>
<gene>
    <name evidence="1" type="ORF">DGAL_LOCUS11956</name>
</gene>
<keyword evidence="2" id="KW-1185">Reference proteome</keyword>
<protein>
    <submittedName>
        <fullName evidence="1">Uncharacterized protein</fullName>
    </submittedName>
</protein>
<name>A0A8J2RUB0_9CRUS</name>
<dbReference type="Proteomes" id="UP000789390">
    <property type="component" value="Unassembled WGS sequence"/>
</dbReference>
<evidence type="ECO:0000313" key="2">
    <source>
        <dbReference type="Proteomes" id="UP000789390"/>
    </source>
</evidence>